<dbReference type="InterPro" id="IPR002225">
    <property type="entry name" value="3Beta_OHSteriod_DH/Estase"/>
</dbReference>
<accession>A0A9P4PJM6</accession>
<evidence type="ECO:0000313" key="2">
    <source>
        <dbReference type="EMBL" id="KAF2445381.1"/>
    </source>
</evidence>
<sequence length="370" mass="41299">MKSPQETVQGLGNVLVIGGCGLLGYHVVKFLIESGKPANEVFALDISVKHNRFDNVTYIAGDISQKDVVSAVFRHTKPNVIINVASPDAMTPDKSVFAKCNIIGVQNIIECAQEQGIRVLVHASSSEVIQDSYYDMIWATEEWPVLENPVNGSIYAKTKAVGEGLVLAANRQKGLFTTTIRLCTLLGEADRVLTRHFIELGRKGTIKFQVGHGKNLYDFIYSGNAAEGHLLAAQALLHAAHSKEPIPANKRVDGEAFNMSNGEPWLFWGAARFVSNAAGYPVTEQEVWKIPMEIVCFFFGIWEIIYWIITFGGEPEVKTKMLRYTQQVRTFDITKARERLGFEPRVPLDEGFRRGVNWHIEQEKLKSKSS</sequence>
<keyword evidence="3" id="KW-1185">Reference proteome</keyword>
<evidence type="ECO:0000259" key="1">
    <source>
        <dbReference type="Pfam" id="PF01073"/>
    </source>
</evidence>
<dbReference type="GO" id="GO:0016616">
    <property type="term" value="F:oxidoreductase activity, acting on the CH-OH group of donors, NAD or NADP as acceptor"/>
    <property type="evidence" value="ECO:0007669"/>
    <property type="project" value="InterPro"/>
</dbReference>
<dbReference type="PANTHER" id="PTHR43000">
    <property type="entry name" value="DTDP-D-GLUCOSE 4,6-DEHYDRATASE-RELATED"/>
    <property type="match status" value="1"/>
</dbReference>
<comment type="caution">
    <text evidence="2">The sequence shown here is derived from an EMBL/GenBank/DDBJ whole genome shotgun (WGS) entry which is preliminary data.</text>
</comment>
<dbReference type="Gene3D" id="3.40.50.720">
    <property type="entry name" value="NAD(P)-binding Rossmann-like Domain"/>
    <property type="match status" value="1"/>
</dbReference>
<reference evidence="2" key="1">
    <citation type="journal article" date="2020" name="Stud. Mycol.">
        <title>101 Dothideomycetes genomes: a test case for predicting lifestyles and emergence of pathogens.</title>
        <authorList>
            <person name="Haridas S."/>
            <person name="Albert R."/>
            <person name="Binder M."/>
            <person name="Bloem J."/>
            <person name="Labutti K."/>
            <person name="Salamov A."/>
            <person name="Andreopoulos B."/>
            <person name="Baker S."/>
            <person name="Barry K."/>
            <person name="Bills G."/>
            <person name="Bluhm B."/>
            <person name="Cannon C."/>
            <person name="Castanera R."/>
            <person name="Culley D."/>
            <person name="Daum C."/>
            <person name="Ezra D."/>
            <person name="Gonzalez J."/>
            <person name="Henrissat B."/>
            <person name="Kuo A."/>
            <person name="Liang C."/>
            <person name="Lipzen A."/>
            <person name="Lutzoni F."/>
            <person name="Magnuson J."/>
            <person name="Mondo S."/>
            <person name="Nolan M."/>
            <person name="Ohm R."/>
            <person name="Pangilinan J."/>
            <person name="Park H.-J."/>
            <person name="Ramirez L."/>
            <person name="Alfaro M."/>
            <person name="Sun H."/>
            <person name="Tritt A."/>
            <person name="Yoshinaga Y."/>
            <person name="Zwiers L.-H."/>
            <person name="Turgeon B."/>
            <person name="Goodwin S."/>
            <person name="Spatafora J."/>
            <person name="Crous P."/>
            <person name="Grigoriev I."/>
        </authorList>
    </citation>
    <scope>NUCLEOTIDE SEQUENCE</scope>
    <source>
        <strain evidence="2">CBS 690.94</strain>
    </source>
</reference>
<dbReference type="PROSITE" id="PS51257">
    <property type="entry name" value="PROKAR_LIPOPROTEIN"/>
    <property type="match status" value="1"/>
</dbReference>
<dbReference type="GO" id="GO:0006694">
    <property type="term" value="P:steroid biosynthetic process"/>
    <property type="evidence" value="ECO:0007669"/>
    <property type="project" value="InterPro"/>
</dbReference>
<dbReference type="SUPFAM" id="SSF51735">
    <property type="entry name" value="NAD(P)-binding Rossmann-fold domains"/>
    <property type="match status" value="1"/>
</dbReference>
<dbReference type="AlphaFoldDB" id="A0A9P4PJM6"/>
<dbReference type="EMBL" id="MU001499">
    <property type="protein sequence ID" value="KAF2445381.1"/>
    <property type="molecule type" value="Genomic_DNA"/>
</dbReference>
<dbReference type="Pfam" id="PF01073">
    <property type="entry name" value="3Beta_HSD"/>
    <property type="match status" value="1"/>
</dbReference>
<dbReference type="InterPro" id="IPR036291">
    <property type="entry name" value="NAD(P)-bd_dom_sf"/>
</dbReference>
<feature type="domain" description="3-beta hydroxysteroid dehydrogenase/isomerase" evidence="1">
    <location>
        <begin position="15"/>
        <end position="284"/>
    </location>
</feature>
<organism evidence="2 3">
    <name type="scientific">Karstenula rhodostoma CBS 690.94</name>
    <dbReference type="NCBI Taxonomy" id="1392251"/>
    <lineage>
        <taxon>Eukaryota</taxon>
        <taxon>Fungi</taxon>
        <taxon>Dikarya</taxon>
        <taxon>Ascomycota</taxon>
        <taxon>Pezizomycotina</taxon>
        <taxon>Dothideomycetes</taxon>
        <taxon>Pleosporomycetidae</taxon>
        <taxon>Pleosporales</taxon>
        <taxon>Massarineae</taxon>
        <taxon>Didymosphaeriaceae</taxon>
        <taxon>Karstenula</taxon>
    </lineage>
</organism>
<proteinExistence type="predicted"/>
<gene>
    <name evidence="2" type="ORF">P171DRAFT_264906</name>
</gene>
<evidence type="ECO:0000313" key="3">
    <source>
        <dbReference type="Proteomes" id="UP000799764"/>
    </source>
</evidence>
<dbReference type="OrthoDB" id="10058185at2759"/>
<name>A0A9P4PJM6_9PLEO</name>
<dbReference type="Proteomes" id="UP000799764">
    <property type="component" value="Unassembled WGS sequence"/>
</dbReference>
<protein>
    <submittedName>
        <fullName evidence="2">Sterol-4-alpha-carboxylate 3-dehydrogenase, decarboxylating</fullName>
    </submittedName>
</protein>